<dbReference type="RefSeq" id="WP_074939555.1">
    <property type="nucleotide sequence ID" value="NZ_FOWP01000007.1"/>
</dbReference>
<feature type="chain" id="PRO_5010267902" evidence="1">
    <location>
        <begin position="19"/>
        <end position="124"/>
    </location>
</feature>
<dbReference type="AlphaFoldDB" id="A0A1I5NS85"/>
<organism evidence="2 3">
    <name type="scientific">Ectopseudomonas composti</name>
    <dbReference type="NCBI Taxonomy" id="658457"/>
    <lineage>
        <taxon>Bacteria</taxon>
        <taxon>Pseudomonadati</taxon>
        <taxon>Pseudomonadota</taxon>
        <taxon>Gammaproteobacteria</taxon>
        <taxon>Pseudomonadales</taxon>
        <taxon>Pseudomonadaceae</taxon>
        <taxon>Ectopseudomonas</taxon>
    </lineage>
</organism>
<evidence type="ECO:0000256" key="1">
    <source>
        <dbReference type="SAM" id="SignalP"/>
    </source>
</evidence>
<dbReference type="PROSITE" id="PS51257">
    <property type="entry name" value="PROKAR_LIPOPROTEIN"/>
    <property type="match status" value="1"/>
</dbReference>
<sequence>MNKTALTAAAALSLLLLAGCGGRTPLDYETGTYIAPETVQQLKSSSASQDEVVKQIGYPNAKSELSGKEIWKYDYSLITALPGAPNKNESTVFEWSKAGKLLDAYKTNGGAGSNGNPLLKAAGM</sequence>
<reference evidence="2 3" key="1">
    <citation type="submission" date="2016-10" db="EMBL/GenBank/DDBJ databases">
        <authorList>
            <person name="de Groot N.N."/>
        </authorList>
    </citation>
    <scope>NUCLEOTIDE SEQUENCE [LARGE SCALE GENOMIC DNA]</scope>
    <source>
        <strain evidence="2 3">CCUG 59231</strain>
    </source>
</reference>
<feature type="signal peptide" evidence="1">
    <location>
        <begin position="1"/>
        <end position="18"/>
    </location>
</feature>
<accession>A0A1I5NS85</accession>
<protein>
    <submittedName>
        <fullName evidence="2">Outer membrane protein assembly factor BamE</fullName>
    </submittedName>
</protein>
<dbReference type="Proteomes" id="UP000182400">
    <property type="component" value="Unassembled WGS sequence"/>
</dbReference>
<proteinExistence type="predicted"/>
<dbReference type="EMBL" id="FOWP01000007">
    <property type="protein sequence ID" value="SFP24490.1"/>
    <property type="molecule type" value="Genomic_DNA"/>
</dbReference>
<evidence type="ECO:0000313" key="3">
    <source>
        <dbReference type="Proteomes" id="UP000182400"/>
    </source>
</evidence>
<name>A0A1I5NS85_9GAMM</name>
<dbReference type="OrthoDB" id="7005166at2"/>
<evidence type="ECO:0000313" key="2">
    <source>
        <dbReference type="EMBL" id="SFP24490.1"/>
    </source>
</evidence>
<gene>
    <name evidence="2" type="ORF">SAMN05216601_107149</name>
</gene>
<keyword evidence="1" id="KW-0732">Signal</keyword>